<evidence type="ECO:0000313" key="1">
    <source>
        <dbReference type="EMBL" id="MPM36736.1"/>
    </source>
</evidence>
<dbReference type="AlphaFoldDB" id="A0A644Z7B8"/>
<protein>
    <submittedName>
        <fullName evidence="1">Uncharacterized protein</fullName>
    </submittedName>
</protein>
<proteinExistence type="predicted"/>
<organism evidence="1">
    <name type="scientific">bioreactor metagenome</name>
    <dbReference type="NCBI Taxonomy" id="1076179"/>
    <lineage>
        <taxon>unclassified sequences</taxon>
        <taxon>metagenomes</taxon>
        <taxon>ecological metagenomes</taxon>
    </lineage>
</organism>
<sequence length="72" mass="7878">MDDHEFSDDFCYRHPGIDAGIGVLEDDLHFPPHGFHLPAAIFQDVLTIKQNLTVGSIEETYNSTAKGGFAAS</sequence>
<comment type="caution">
    <text evidence="1">The sequence shown here is derived from an EMBL/GenBank/DDBJ whole genome shotgun (WGS) entry which is preliminary data.</text>
</comment>
<accession>A0A644Z7B8</accession>
<name>A0A644Z7B8_9ZZZZ</name>
<gene>
    <name evidence="1" type="ORF">SDC9_83338</name>
</gene>
<reference evidence="1" key="1">
    <citation type="submission" date="2019-08" db="EMBL/GenBank/DDBJ databases">
        <authorList>
            <person name="Kucharzyk K."/>
            <person name="Murdoch R.W."/>
            <person name="Higgins S."/>
            <person name="Loffler F."/>
        </authorList>
    </citation>
    <scope>NUCLEOTIDE SEQUENCE</scope>
</reference>
<dbReference type="EMBL" id="VSSQ01007702">
    <property type="protein sequence ID" value="MPM36736.1"/>
    <property type="molecule type" value="Genomic_DNA"/>
</dbReference>